<protein>
    <submittedName>
        <fullName evidence="5">Sigma-B regulation protein RsbU (Phosphoserine phosphatase)</fullName>
    </submittedName>
</protein>
<dbReference type="SUPFAM" id="SSF55785">
    <property type="entry name" value="PYP-like sensor domain (PAS domain)"/>
    <property type="match status" value="1"/>
</dbReference>
<organism evidence="5 6">
    <name type="scientific">Salisediminibacterium halotolerans</name>
    <dbReference type="NCBI Taxonomy" id="517425"/>
    <lineage>
        <taxon>Bacteria</taxon>
        <taxon>Bacillati</taxon>
        <taxon>Bacillota</taxon>
        <taxon>Bacilli</taxon>
        <taxon>Bacillales</taxon>
        <taxon>Bacillaceae</taxon>
        <taxon>Salisediminibacterium</taxon>
    </lineage>
</organism>
<comment type="caution">
    <text evidence="5">The sequence shown here is derived from an EMBL/GenBank/DDBJ whole genome shotgun (WGS) entry which is preliminary data.</text>
</comment>
<dbReference type="Gene3D" id="3.30.450.20">
    <property type="entry name" value="PAS domain"/>
    <property type="match status" value="1"/>
</dbReference>
<proteinExistence type="predicted"/>
<accession>A0A1H9S108</accession>
<evidence type="ECO:0000256" key="1">
    <source>
        <dbReference type="SAM" id="Coils"/>
    </source>
</evidence>
<dbReference type="PROSITE" id="PS50112">
    <property type="entry name" value="PAS"/>
    <property type="match status" value="1"/>
</dbReference>
<dbReference type="AlphaFoldDB" id="A0A1H9S108"/>
<dbReference type="InterPro" id="IPR029787">
    <property type="entry name" value="Nucleotide_cyclase"/>
</dbReference>
<evidence type="ECO:0000256" key="2">
    <source>
        <dbReference type="SAM" id="MobiDB-lite"/>
    </source>
</evidence>
<dbReference type="SMART" id="SM00267">
    <property type="entry name" value="GGDEF"/>
    <property type="match status" value="1"/>
</dbReference>
<dbReference type="SUPFAM" id="SSF55073">
    <property type="entry name" value="Nucleotide cyclase"/>
    <property type="match status" value="1"/>
</dbReference>
<dbReference type="PANTHER" id="PTHR45138:SF9">
    <property type="entry name" value="DIGUANYLATE CYCLASE DGCM-RELATED"/>
    <property type="match status" value="1"/>
</dbReference>
<dbReference type="GO" id="GO:0005886">
    <property type="term" value="C:plasma membrane"/>
    <property type="evidence" value="ECO:0007669"/>
    <property type="project" value="TreeGrafter"/>
</dbReference>
<evidence type="ECO:0000259" key="4">
    <source>
        <dbReference type="PROSITE" id="PS50887"/>
    </source>
</evidence>
<feature type="region of interest" description="Disordered" evidence="2">
    <location>
        <begin position="306"/>
        <end position="325"/>
    </location>
</feature>
<dbReference type="GO" id="GO:0043709">
    <property type="term" value="P:cell adhesion involved in single-species biofilm formation"/>
    <property type="evidence" value="ECO:0007669"/>
    <property type="project" value="TreeGrafter"/>
</dbReference>
<dbReference type="InterPro" id="IPR035965">
    <property type="entry name" value="PAS-like_dom_sf"/>
</dbReference>
<dbReference type="CDD" id="cd01949">
    <property type="entry name" value="GGDEF"/>
    <property type="match status" value="1"/>
</dbReference>
<dbReference type="PANTHER" id="PTHR45138">
    <property type="entry name" value="REGULATORY COMPONENTS OF SENSORY TRANSDUCTION SYSTEM"/>
    <property type="match status" value="1"/>
</dbReference>
<dbReference type="InterPro" id="IPR000014">
    <property type="entry name" value="PAS"/>
</dbReference>
<feature type="compositionally biased region" description="Basic and acidic residues" evidence="2">
    <location>
        <begin position="306"/>
        <end position="319"/>
    </location>
</feature>
<reference evidence="6" key="1">
    <citation type="submission" date="2016-10" db="EMBL/GenBank/DDBJ databases">
        <authorList>
            <person name="de Groot N.N."/>
        </authorList>
    </citation>
    <scope>NUCLEOTIDE SEQUENCE [LARGE SCALE GENOMIC DNA]</scope>
    <source>
        <strain evidence="6">10nlg</strain>
    </source>
</reference>
<dbReference type="STRING" id="1464123.SAMN05444126_1061"/>
<evidence type="ECO:0000313" key="6">
    <source>
        <dbReference type="Proteomes" id="UP000199318"/>
    </source>
</evidence>
<dbReference type="EMBL" id="FOGV01000006">
    <property type="protein sequence ID" value="SER78608.1"/>
    <property type="molecule type" value="Genomic_DNA"/>
</dbReference>
<dbReference type="GO" id="GO:1902201">
    <property type="term" value="P:negative regulation of bacterial-type flagellum-dependent cell motility"/>
    <property type="evidence" value="ECO:0007669"/>
    <property type="project" value="TreeGrafter"/>
</dbReference>
<feature type="domain" description="GGDEF" evidence="4">
    <location>
        <begin position="190"/>
        <end position="318"/>
    </location>
</feature>
<evidence type="ECO:0000259" key="3">
    <source>
        <dbReference type="PROSITE" id="PS50112"/>
    </source>
</evidence>
<keyword evidence="6" id="KW-1185">Reference proteome</keyword>
<dbReference type="RefSeq" id="WP_177169641.1">
    <property type="nucleotide sequence ID" value="NZ_FOGV01000006.1"/>
</dbReference>
<gene>
    <name evidence="5" type="ORF">SAMN05444126_1061</name>
</gene>
<name>A0A1H9S108_9BACI</name>
<feature type="coiled-coil region" evidence="1">
    <location>
        <begin position="111"/>
        <end position="162"/>
    </location>
</feature>
<dbReference type="InterPro" id="IPR050469">
    <property type="entry name" value="Diguanylate_Cyclase"/>
</dbReference>
<keyword evidence="1" id="KW-0175">Coiled coil</keyword>
<dbReference type="GO" id="GO:0052621">
    <property type="term" value="F:diguanylate cyclase activity"/>
    <property type="evidence" value="ECO:0007669"/>
    <property type="project" value="TreeGrafter"/>
</dbReference>
<dbReference type="InterPro" id="IPR000160">
    <property type="entry name" value="GGDEF_dom"/>
</dbReference>
<dbReference type="PROSITE" id="PS50887">
    <property type="entry name" value="GGDEF"/>
    <property type="match status" value="1"/>
</dbReference>
<feature type="domain" description="PAS" evidence="3">
    <location>
        <begin position="1"/>
        <end position="48"/>
    </location>
</feature>
<dbReference type="InterPro" id="IPR043128">
    <property type="entry name" value="Rev_trsase/Diguanyl_cyclase"/>
</dbReference>
<dbReference type="Pfam" id="PF13426">
    <property type="entry name" value="PAS_9"/>
    <property type="match status" value="1"/>
</dbReference>
<dbReference type="Pfam" id="PF00990">
    <property type="entry name" value="GGDEF"/>
    <property type="match status" value="1"/>
</dbReference>
<dbReference type="Gene3D" id="3.30.70.270">
    <property type="match status" value="1"/>
</dbReference>
<dbReference type="FunFam" id="3.30.70.270:FF:000001">
    <property type="entry name" value="Diguanylate cyclase domain protein"/>
    <property type="match status" value="1"/>
</dbReference>
<sequence>MDEQLQRAPCAYFVMDKNYIIENFNDAFLKLLNVSAAEIKGKPLYSLLTKSAKVYFQTYFSPIFSMKEQIDEFYTTFETASGPVPAILNAAVHEEKIECAAMEMHVENQYKQEMIAEKKNAERILQNTDEAYTNLLEVMNEYKQKRKELTELNLKLSELSVTDPLTILKNRRFMDQRMSFILDHAAKENVPFALAMLDIDQFKSINETHGHVIGDDILKQFSNICTSETRSEDLVIRVEGEEFIIVMPSMELEEAAAAVDCIRLKVEETPWNYGDITVSAGVTVYREGDTQESLIQRADKALNMSKDDGQNKVSLHDGETTVPFA</sequence>
<dbReference type="Proteomes" id="UP000199318">
    <property type="component" value="Unassembled WGS sequence"/>
</dbReference>
<evidence type="ECO:0000313" key="5">
    <source>
        <dbReference type="EMBL" id="SER78608.1"/>
    </source>
</evidence>
<dbReference type="NCBIfam" id="TIGR00254">
    <property type="entry name" value="GGDEF"/>
    <property type="match status" value="1"/>
</dbReference>